<sequence length="528" mass="59610">MSAVYDIDDYTYDEDAVQMSVIKGQRQRRGVKPTAEAPRSTDRRKRQGGVSANHLLNFSLPEREEKVMATRKKKALPARTRDEFLHANYRFVIAPLATEKAAGLLYDPEALTEWENVEQVIVPNEQSEADRRCPICLDTLRAPKITRCGHTFWYAQWSLVRWNCILMYLSLSENYWRRCPMCFDSVKKTDLRSVLVDKTRMVPRANRVATFQVLHRSKSSWFPHLPATAAPCGVPSVHGENARFARILQASPAYLREMVEAELLDLQKLYVEAQSAGERDQLPVIDEAMAFCSKRLEKQPATSPAKPTAGRADDVEAYTFYQDAAGHTVFLHPLTMRCLTTEFGDALPATVAGRVLEVEHVVMNEDARKRFRFLSHLPALSDFFLCEVDLRDVVSSETLLLFQSESKKRARARQAKKRAEQLDERKRHDAVEARLVDLTLENEALWPAPAPVADLPVGPSAVTTTSDDAAMAESLQHAEYAPVVDSYVPQPVASCWTTPAVSTVNMKFKKSSKKGTSLFATSQRRSYR</sequence>
<dbReference type="STRING" id="1202772.A0A1V9Z6Q9"/>
<evidence type="ECO:0000256" key="2">
    <source>
        <dbReference type="ARBA" id="ARBA00022490"/>
    </source>
</evidence>
<dbReference type="PROSITE" id="PS50089">
    <property type="entry name" value="ZF_RING_2"/>
    <property type="match status" value="1"/>
</dbReference>
<keyword evidence="10" id="KW-1185">Reference proteome</keyword>
<dbReference type="SUPFAM" id="SSF57850">
    <property type="entry name" value="RING/U-box"/>
    <property type="match status" value="1"/>
</dbReference>
<keyword evidence="2" id="KW-0963">Cytoplasm</keyword>
<evidence type="ECO:0000259" key="8">
    <source>
        <dbReference type="PROSITE" id="PS50089"/>
    </source>
</evidence>
<keyword evidence="5" id="KW-0862">Zinc</keyword>
<proteinExistence type="predicted"/>
<dbReference type="PANTHER" id="PTHR12983">
    <property type="entry name" value="RING FINGER 10 FAMILY MEMBER"/>
    <property type="match status" value="1"/>
</dbReference>
<keyword evidence="3" id="KW-0479">Metal-binding</keyword>
<accession>A0A1V9Z6Q9</accession>
<name>A0A1V9Z6Q9_ACHHY</name>
<keyword evidence="4 6" id="KW-0863">Zinc-finger</keyword>
<dbReference type="InterPro" id="IPR001841">
    <property type="entry name" value="Znf_RING"/>
</dbReference>
<protein>
    <recommendedName>
        <fullName evidence="8">RING-type domain-containing protein</fullName>
    </recommendedName>
</protein>
<dbReference type="GO" id="GO:0000976">
    <property type="term" value="F:transcription cis-regulatory region binding"/>
    <property type="evidence" value="ECO:0007669"/>
    <property type="project" value="TreeGrafter"/>
</dbReference>
<comment type="subcellular location">
    <subcellularLocation>
        <location evidence="1">Cytoplasm</location>
    </subcellularLocation>
</comment>
<evidence type="ECO:0000256" key="5">
    <source>
        <dbReference type="ARBA" id="ARBA00022833"/>
    </source>
</evidence>
<organism evidence="9 10">
    <name type="scientific">Achlya hypogyna</name>
    <name type="common">Oomycete</name>
    <name type="synonym">Protoachlya hypogyna</name>
    <dbReference type="NCBI Taxonomy" id="1202772"/>
    <lineage>
        <taxon>Eukaryota</taxon>
        <taxon>Sar</taxon>
        <taxon>Stramenopiles</taxon>
        <taxon>Oomycota</taxon>
        <taxon>Saprolegniomycetes</taxon>
        <taxon>Saprolegniales</taxon>
        <taxon>Achlyaceae</taxon>
        <taxon>Achlya</taxon>
    </lineage>
</organism>
<feature type="domain" description="RING-type" evidence="8">
    <location>
        <begin position="133"/>
        <end position="182"/>
    </location>
</feature>
<dbReference type="InterPro" id="IPR013083">
    <property type="entry name" value="Znf_RING/FYVE/PHD"/>
</dbReference>
<evidence type="ECO:0000256" key="4">
    <source>
        <dbReference type="ARBA" id="ARBA00022771"/>
    </source>
</evidence>
<evidence type="ECO:0000256" key="6">
    <source>
        <dbReference type="PROSITE-ProRule" id="PRU00175"/>
    </source>
</evidence>
<dbReference type="Pfam" id="PF00097">
    <property type="entry name" value="zf-C3HC4"/>
    <property type="match status" value="1"/>
</dbReference>
<dbReference type="Proteomes" id="UP000243579">
    <property type="component" value="Unassembled WGS sequence"/>
</dbReference>
<evidence type="ECO:0000313" key="9">
    <source>
        <dbReference type="EMBL" id="OQR93676.1"/>
    </source>
</evidence>
<dbReference type="AlphaFoldDB" id="A0A1V9Z6Q9"/>
<dbReference type="PANTHER" id="PTHR12983:SF9">
    <property type="entry name" value="E3 UBIQUITIN-PROTEIN LIGASE RNF10"/>
    <property type="match status" value="1"/>
</dbReference>
<evidence type="ECO:0000256" key="7">
    <source>
        <dbReference type="SAM" id="MobiDB-lite"/>
    </source>
</evidence>
<dbReference type="InterPro" id="IPR039739">
    <property type="entry name" value="MAG2/RNF10"/>
</dbReference>
<dbReference type="EMBL" id="JNBR01000400">
    <property type="protein sequence ID" value="OQR93676.1"/>
    <property type="molecule type" value="Genomic_DNA"/>
</dbReference>
<feature type="region of interest" description="Disordered" evidence="7">
    <location>
        <begin position="23"/>
        <end position="48"/>
    </location>
</feature>
<dbReference type="CDD" id="cd16536">
    <property type="entry name" value="RING-HC_RNF10"/>
    <property type="match status" value="1"/>
</dbReference>
<dbReference type="InterPro" id="IPR018957">
    <property type="entry name" value="Znf_C3HC4_RING-type"/>
</dbReference>
<evidence type="ECO:0000313" key="10">
    <source>
        <dbReference type="Proteomes" id="UP000243579"/>
    </source>
</evidence>
<dbReference type="Gene3D" id="3.30.40.10">
    <property type="entry name" value="Zinc/RING finger domain, C3HC4 (zinc finger)"/>
    <property type="match status" value="1"/>
</dbReference>
<dbReference type="GO" id="GO:0005737">
    <property type="term" value="C:cytoplasm"/>
    <property type="evidence" value="ECO:0007669"/>
    <property type="project" value="UniProtKB-SubCell"/>
</dbReference>
<gene>
    <name evidence="9" type="ORF">ACHHYP_02375</name>
</gene>
<dbReference type="OrthoDB" id="302966at2759"/>
<evidence type="ECO:0000256" key="1">
    <source>
        <dbReference type="ARBA" id="ARBA00004496"/>
    </source>
</evidence>
<evidence type="ECO:0000256" key="3">
    <source>
        <dbReference type="ARBA" id="ARBA00022723"/>
    </source>
</evidence>
<dbReference type="GO" id="GO:0008270">
    <property type="term" value="F:zinc ion binding"/>
    <property type="evidence" value="ECO:0007669"/>
    <property type="project" value="UniProtKB-KW"/>
</dbReference>
<reference evidence="9 10" key="1">
    <citation type="journal article" date="2014" name="Genome Biol. Evol.">
        <title>The secreted proteins of Achlya hypogyna and Thraustotheca clavata identify the ancestral oomycete secretome and reveal gene acquisitions by horizontal gene transfer.</title>
        <authorList>
            <person name="Misner I."/>
            <person name="Blouin N."/>
            <person name="Leonard G."/>
            <person name="Richards T.A."/>
            <person name="Lane C.E."/>
        </authorList>
    </citation>
    <scope>NUCLEOTIDE SEQUENCE [LARGE SCALE GENOMIC DNA]</scope>
    <source>
        <strain evidence="9 10">ATCC 48635</strain>
    </source>
</reference>
<comment type="caution">
    <text evidence="9">The sequence shown here is derived from an EMBL/GenBank/DDBJ whole genome shotgun (WGS) entry which is preliminary data.</text>
</comment>
<dbReference type="GO" id="GO:0045944">
    <property type="term" value="P:positive regulation of transcription by RNA polymerase II"/>
    <property type="evidence" value="ECO:0007669"/>
    <property type="project" value="TreeGrafter"/>
</dbReference>